<evidence type="ECO:0000313" key="2">
    <source>
        <dbReference type="Proteomes" id="UP000708208"/>
    </source>
</evidence>
<sequence>MNQEPLDAIEIGGYSLRKRARYDRDTVVAEAAAAGDGCEILSYKLLDDFIDRLKSGCDSYEQPNVTEGEILSVICQAQEKLKADPMLMMIKPPVKLC</sequence>
<dbReference type="AlphaFoldDB" id="A0A8J2KNQ9"/>
<gene>
    <name evidence="1" type="ORF">AFUS01_LOCUS28404</name>
</gene>
<evidence type="ECO:0000313" key="1">
    <source>
        <dbReference type="EMBL" id="CAG7817865.1"/>
    </source>
</evidence>
<protein>
    <submittedName>
        <fullName evidence="1">Uncharacterized protein</fullName>
    </submittedName>
</protein>
<accession>A0A8J2KNQ9</accession>
<feature type="non-terminal residue" evidence="1">
    <location>
        <position position="1"/>
    </location>
</feature>
<dbReference type="Proteomes" id="UP000708208">
    <property type="component" value="Unassembled WGS sequence"/>
</dbReference>
<name>A0A8J2KNQ9_9HEXA</name>
<proteinExistence type="predicted"/>
<comment type="caution">
    <text evidence="1">The sequence shown here is derived from an EMBL/GenBank/DDBJ whole genome shotgun (WGS) entry which is preliminary data.</text>
</comment>
<organism evidence="1 2">
    <name type="scientific">Allacma fusca</name>
    <dbReference type="NCBI Taxonomy" id="39272"/>
    <lineage>
        <taxon>Eukaryota</taxon>
        <taxon>Metazoa</taxon>
        <taxon>Ecdysozoa</taxon>
        <taxon>Arthropoda</taxon>
        <taxon>Hexapoda</taxon>
        <taxon>Collembola</taxon>
        <taxon>Symphypleona</taxon>
        <taxon>Sminthuridae</taxon>
        <taxon>Allacma</taxon>
    </lineage>
</organism>
<reference evidence="1" key="1">
    <citation type="submission" date="2021-06" db="EMBL/GenBank/DDBJ databases">
        <authorList>
            <person name="Hodson N. C."/>
            <person name="Mongue J. A."/>
            <person name="Jaron S. K."/>
        </authorList>
    </citation>
    <scope>NUCLEOTIDE SEQUENCE</scope>
</reference>
<keyword evidence="2" id="KW-1185">Reference proteome</keyword>
<dbReference type="EMBL" id="CAJVCH010405880">
    <property type="protein sequence ID" value="CAG7817865.1"/>
    <property type="molecule type" value="Genomic_DNA"/>
</dbReference>